<evidence type="ECO:0000256" key="5">
    <source>
        <dbReference type="ARBA" id="ARBA00023136"/>
    </source>
</evidence>
<dbReference type="InterPro" id="IPR045232">
    <property type="entry name" value="FAM234"/>
</dbReference>
<dbReference type="InterPro" id="IPR006311">
    <property type="entry name" value="TAT_signal"/>
</dbReference>
<feature type="signal peptide" evidence="6">
    <location>
        <begin position="1"/>
        <end position="29"/>
    </location>
</feature>
<evidence type="ECO:0000313" key="7">
    <source>
        <dbReference type="EMBL" id="NGO77013.1"/>
    </source>
</evidence>
<evidence type="ECO:0000256" key="2">
    <source>
        <dbReference type="ARBA" id="ARBA00022692"/>
    </source>
</evidence>
<comment type="caution">
    <text evidence="7">The sequence shown here is derived from an EMBL/GenBank/DDBJ whole genome shotgun (WGS) entry which is preliminary data.</text>
</comment>
<gene>
    <name evidence="7" type="ORF">G6045_15275</name>
</gene>
<keyword evidence="8" id="KW-1185">Reference proteome</keyword>
<organism evidence="7 8">
    <name type="scientific">Streptomyces mesophilus</name>
    <dbReference type="NCBI Taxonomy" id="1775132"/>
    <lineage>
        <taxon>Bacteria</taxon>
        <taxon>Bacillati</taxon>
        <taxon>Actinomycetota</taxon>
        <taxon>Actinomycetes</taxon>
        <taxon>Kitasatosporales</taxon>
        <taxon>Streptomycetaceae</taxon>
        <taxon>Streptomyces</taxon>
    </lineage>
</organism>
<accession>A0A6G4XIG2</accession>
<evidence type="ECO:0000256" key="1">
    <source>
        <dbReference type="ARBA" id="ARBA00004167"/>
    </source>
</evidence>
<dbReference type="PROSITE" id="PS51318">
    <property type="entry name" value="TAT"/>
    <property type="match status" value="1"/>
</dbReference>
<protein>
    <submittedName>
        <fullName evidence="7">VCBS repeat-containing protein</fullName>
    </submittedName>
</protein>
<dbReference type="Proteomes" id="UP000481109">
    <property type="component" value="Unassembled WGS sequence"/>
</dbReference>
<dbReference type="GO" id="GO:0016020">
    <property type="term" value="C:membrane"/>
    <property type="evidence" value="ECO:0007669"/>
    <property type="project" value="UniProtKB-SubCell"/>
</dbReference>
<dbReference type="RefSeq" id="WP_165332482.1">
    <property type="nucleotide sequence ID" value="NZ_JAAKZW010000051.1"/>
</dbReference>
<dbReference type="PANTHER" id="PTHR21419">
    <property type="match status" value="1"/>
</dbReference>
<evidence type="ECO:0000313" key="8">
    <source>
        <dbReference type="Proteomes" id="UP000481109"/>
    </source>
</evidence>
<dbReference type="PANTHER" id="PTHR21419:SF30">
    <property type="entry name" value="IG-LIKE DOMAIN-CONTAINING PROTEIN"/>
    <property type="match status" value="1"/>
</dbReference>
<sequence>MTPTSRRAVRLASALIAAGLTVSALPALAHAEDEPKPRKLTEQQAAALAERLEVDPYAAVTGAEAEQAPLQEAAGKLTATPVHRMETVRGLAATAPLAGTRGGYAVLHSLGTVGRYTPDGTRLWQRDNLSLYEDWQVKPQRVYQPEPYPARITMGLNAVSPTAATSEHGYSTGDLTGDGVADVVFTAEVGVAPYRPFTSPGSTLPNGTFVTVLDGRTGRTLWSKLYADAQHVKIVDGTLLVSDQPSANQNAPADAKSALHGIRFSYAEGKLTPSSTWTYETGERAGRWGSVEPLGQGLFAVSWNKRQTPTTAPEGHTLVLDSRDGSVVWKADGALYSRQLHLDAARGRVVALEQSDVRAGLTYELASYDVQSGERTTLDTRVNAVAVNLQVGDLTGDRKPEYVLSEDTLDPVGFVNATTVRALDGAANELWSHTVKREEANAKDGPTAFGLQITDRQVLVSYLITEGKDTAANFASGRTAQLTSLAGRDGSVRWDKKGAVASQLYVQPFTVDGDTYARTVDHDQNIRTYRVGSGRLDELTPLQGDLSFAQAVDVNGDGKKDVVTGGESRGLWAYDGPSLAAGQRKVLWTRTMPGRVYDLELADTTGDGKPELLVAADTDTVVLGARDGRELVRIDGGDSFVRSVTGSDLDRDGRAEVIVPTDKVRVYSASGRLKWAYAPTGERVAFSDVSVADGRVVATYNSAGTLAGDDIETAGVALDARTGAVAWTAEPSADVRSALLEHGTFASEEIPYAGGRAVVLSWIVKAEVGFGTVVEIRDARTGERLHSAAVGGAHSVGNWFTGEEGLVLGATAQFRTFAADGVDHRMSTVAPVQGGAFANGPGGRRLLVGGMESGLGFYDRSLLTTSDSHVSYEAGDTTFASRNLLVADLDGDGVDEIVGLSFDQVGHDLATELAGTRYRLGDDDLHGLVVVKLATS</sequence>
<keyword evidence="2" id="KW-0812">Transmembrane</keyword>
<evidence type="ECO:0000256" key="6">
    <source>
        <dbReference type="SAM" id="SignalP"/>
    </source>
</evidence>
<dbReference type="InterPro" id="IPR015943">
    <property type="entry name" value="WD40/YVTN_repeat-like_dom_sf"/>
</dbReference>
<reference evidence="7 8" key="1">
    <citation type="submission" date="2020-02" db="EMBL/GenBank/DDBJ databases">
        <title>Whole-genome analyses of novel actinobacteria.</title>
        <authorList>
            <person name="Sahin N."/>
            <person name="Tokatli A."/>
        </authorList>
    </citation>
    <scope>NUCLEOTIDE SEQUENCE [LARGE SCALE GENOMIC DNA]</scope>
    <source>
        <strain evidence="7 8">YC504</strain>
    </source>
</reference>
<evidence type="ECO:0000256" key="4">
    <source>
        <dbReference type="ARBA" id="ARBA00022989"/>
    </source>
</evidence>
<dbReference type="InterPro" id="IPR028994">
    <property type="entry name" value="Integrin_alpha_N"/>
</dbReference>
<dbReference type="SUPFAM" id="SSF69318">
    <property type="entry name" value="Integrin alpha N-terminal domain"/>
    <property type="match status" value="1"/>
</dbReference>
<evidence type="ECO:0000256" key="3">
    <source>
        <dbReference type="ARBA" id="ARBA00022729"/>
    </source>
</evidence>
<name>A0A6G4XIG2_9ACTN</name>
<dbReference type="Pfam" id="PF13517">
    <property type="entry name" value="FG-GAP_3"/>
    <property type="match status" value="1"/>
</dbReference>
<dbReference type="Gene3D" id="2.130.10.10">
    <property type="entry name" value="YVTN repeat-like/Quinoprotein amine dehydrogenase"/>
    <property type="match status" value="1"/>
</dbReference>
<dbReference type="EMBL" id="JAAKZW010000051">
    <property type="protein sequence ID" value="NGO77013.1"/>
    <property type="molecule type" value="Genomic_DNA"/>
</dbReference>
<proteinExistence type="predicted"/>
<keyword evidence="4" id="KW-1133">Transmembrane helix</keyword>
<feature type="chain" id="PRO_5039634661" evidence="6">
    <location>
        <begin position="30"/>
        <end position="936"/>
    </location>
</feature>
<comment type="subcellular location">
    <subcellularLocation>
        <location evidence="1">Membrane</location>
        <topology evidence="1">Single-pass membrane protein</topology>
    </subcellularLocation>
</comment>
<dbReference type="AlphaFoldDB" id="A0A6G4XIG2"/>
<dbReference type="InterPro" id="IPR013517">
    <property type="entry name" value="FG-GAP"/>
</dbReference>
<keyword evidence="5" id="KW-0472">Membrane</keyword>
<keyword evidence="3 6" id="KW-0732">Signal</keyword>